<dbReference type="RefSeq" id="XP_042903746.1">
    <property type="nucleotide sequence ID" value="XM_043047812.2"/>
</dbReference>
<dbReference type="InterPro" id="IPR015943">
    <property type="entry name" value="WD40/YVTN_repeat-like_dom_sf"/>
</dbReference>
<evidence type="ECO:0000313" key="2">
    <source>
        <dbReference type="EMBL" id="LAA02527.1"/>
    </source>
</evidence>
<feature type="repeat" description="WD" evidence="1">
    <location>
        <begin position="116"/>
        <end position="157"/>
    </location>
</feature>
<feature type="repeat" description="WD" evidence="1">
    <location>
        <begin position="346"/>
        <end position="382"/>
    </location>
</feature>
<dbReference type="PROSITE" id="PS50294">
    <property type="entry name" value="WD_REPEATS_REGION"/>
    <property type="match status" value="1"/>
</dbReference>
<reference evidence="2" key="1">
    <citation type="journal article" date="2016" name="Mol. Ecol. Resour.">
        <title>Evaluation of the impact of RNA preservation methods of spiders for de novo transcriptome assembly.</title>
        <authorList>
            <person name="Kono N."/>
            <person name="Nakamura H."/>
            <person name="Ito Y."/>
            <person name="Tomita M."/>
            <person name="Arakawa K."/>
        </authorList>
    </citation>
    <scope>NUCLEOTIDE SEQUENCE</scope>
    <source>
        <tissue evidence="2">Whole body</tissue>
    </source>
</reference>
<evidence type="ECO:0000256" key="1">
    <source>
        <dbReference type="PROSITE-ProRule" id="PRU00221"/>
    </source>
</evidence>
<accession>A0A2L2Y3E8</accession>
<dbReference type="InterPro" id="IPR001680">
    <property type="entry name" value="WD40_rpt"/>
</dbReference>
<dbReference type="SUPFAM" id="SSF50978">
    <property type="entry name" value="WD40 repeat-like"/>
    <property type="match status" value="1"/>
</dbReference>
<dbReference type="SMART" id="SM00320">
    <property type="entry name" value="WD40"/>
    <property type="match status" value="7"/>
</dbReference>
<dbReference type="EMBL" id="IAAA01004235">
    <property type="protein sequence ID" value="LAA02527.1"/>
    <property type="molecule type" value="mRNA"/>
</dbReference>
<dbReference type="CDD" id="cd00200">
    <property type="entry name" value="WD40"/>
    <property type="match status" value="1"/>
</dbReference>
<protein>
    <submittedName>
        <fullName evidence="2">WD repeat-containing protein 47</fullName>
    </submittedName>
</protein>
<feature type="repeat" description="WD" evidence="1">
    <location>
        <begin position="210"/>
        <end position="250"/>
    </location>
</feature>
<proteinExistence type="evidence at transcript level"/>
<dbReference type="AlphaFoldDB" id="A0A2L2Y3E8"/>
<dbReference type="Gene3D" id="2.130.10.10">
    <property type="entry name" value="YVTN repeat-like/Quinoprotein amine dehydrogenase"/>
    <property type="match status" value="2"/>
</dbReference>
<dbReference type="InterPro" id="IPR040067">
    <property type="entry name" value="WDR47"/>
</dbReference>
<sequence>MSKFAYPRHCSMHFRLCPMKDARTSPLHFDDLISNLSSTSQASGSTDSSSESKQNFIAVTQLEDEQAIRSVEFHPSGKFYAVGSNTKALRICGYPNCKDLRIDHEPREPNILYKRQKQHKGSIYCMAWNATGDLLATGSNDKTVKLMRFNSSTCQLEDIAHPLTMHGGTVRDMCFMEDISNRSNILISGGSGDNKIYITDCETAMPFQSLTGHTGQILSLYTWGGVMFVSSSQDRTIRFWDMRTRGCVHMVNTRPLSGTGPGSAAAAVSVDPSGRLLVSGHEDSSCMLYDMKGNRPLQTFKPHGADVRTARLSPKAFYLLTGSYDSKVMLTDLQGDLTQPLATVKVAEHADKVIQTRWHPQEFTFLSTSADKTATLWALPST</sequence>
<dbReference type="Pfam" id="PF00400">
    <property type="entry name" value="WD40"/>
    <property type="match status" value="4"/>
</dbReference>
<dbReference type="PANTHER" id="PTHR19863">
    <property type="entry name" value="NEMITIN (NEURONAL ENRICHED MAP INTERACTING PROTEIN) HOMOLOG"/>
    <property type="match status" value="1"/>
</dbReference>
<dbReference type="OrthoDB" id="187712at2759"/>
<dbReference type="GeneID" id="107448809"/>
<name>A0A2L2Y3E8_PARTP</name>
<organism evidence="2">
    <name type="scientific">Parasteatoda tepidariorum</name>
    <name type="common">Common house spider</name>
    <name type="synonym">Achaearanea tepidariorum</name>
    <dbReference type="NCBI Taxonomy" id="114398"/>
    <lineage>
        <taxon>Eukaryota</taxon>
        <taxon>Metazoa</taxon>
        <taxon>Ecdysozoa</taxon>
        <taxon>Arthropoda</taxon>
        <taxon>Chelicerata</taxon>
        <taxon>Arachnida</taxon>
        <taxon>Araneae</taxon>
        <taxon>Araneomorphae</taxon>
        <taxon>Entelegynae</taxon>
        <taxon>Araneoidea</taxon>
        <taxon>Theridiidae</taxon>
        <taxon>Parasteatoda</taxon>
    </lineage>
</organism>
<dbReference type="EMBL" id="IAAA01004236">
    <property type="protein sequence ID" value="LAA02531.1"/>
    <property type="molecule type" value="mRNA"/>
</dbReference>
<dbReference type="PANTHER" id="PTHR19863:SF5">
    <property type="entry name" value="WD REPEAT-CONTAINING PROTEIN 47"/>
    <property type="match status" value="1"/>
</dbReference>
<dbReference type="InterPro" id="IPR036322">
    <property type="entry name" value="WD40_repeat_dom_sf"/>
</dbReference>
<keyword evidence="1" id="KW-0853">WD repeat</keyword>
<dbReference type="PROSITE" id="PS50082">
    <property type="entry name" value="WD_REPEATS_2"/>
    <property type="match status" value="3"/>
</dbReference>